<dbReference type="SUPFAM" id="SSF109635">
    <property type="entry name" value="DnaK suppressor protein DksA, alpha-hairpin domain"/>
    <property type="match status" value="1"/>
</dbReference>
<evidence type="ECO:0000256" key="3">
    <source>
        <dbReference type="ARBA" id="ARBA00022833"/>
    </source>
</evidence>
<feature type="domain" description="Zinc finger DksA/TraR C4-type" evidence="6">
    <location>
        <begin position="87"/>
        <end position="122"/>
    </location>
</feature>
<gene>
    <name evidence="7" type="ORF">A6M21_04400</name>
</gene>
<evidence type="ECO:0000256" key="2">
    <source>
        <dbReference type="ARBA" id="ARBA00022771"/>
    </source>
</evidence>
<proteinExistence type="predicted"/>
<dbReference type="InterPro" id="IPR000962">
    <property type="entry name" value="Znf_DskA_TraR"/>
</dbReference>
<protein>
    <recommendedName>
        <fullName evidence="6">Zinc finger DksA/TraR C4-type domain-containing protein</fullName>
    </recommendedName>
</protein>
<dbReference type="GO" id="GO:0008270">
    <property type="term" value="F:zinc ion binding"/>
    <property type="evidence" value="ECO:0007669"/>
    <property type="project" value="UniProtKB-KW"/>
</dbReference>
<dbReference type="PANTHER" id="PTHR33823:SF4">
    <property type="entry name" value="GENERAL STRESS PROTEIN 16O"/>
    <property type="match status" value="1"/>
</dbReference>
<dbReference type="RefSeq" id="WP_066666485.1">
    <property type="nucleotide sequence ID" value="NZ_LYVF01000047.1"/>
</dbReference>
<evidence type="ECO:0000256" key="5">
    <source>
        <dbReference type="SAM" id="MobiDB-lite"/>
    </source>
</evidence>
<accession>A0A1B7LHI5</accession>
<dbReference type="Gene3D" id="1.20.120.910">
    <property type="entry name" value="DksA, coiled-coil domain"/>
    <property type="match status" value="1"/>
</dbReference>
<dbReference type="PROSITE" id="PS01102">
    <property type="entry name" value="ZF_DKSA_1"/>
    <property type="match status" value="1"/>
</dbReference>
<dbReference type="Pfam" id="PF01258">
    <property type="entry name" value="zf-dskA_traR"/>
    <property type="match status" value="1"/>
</dbReference>
<keyword evidence="2" id="KW-0863">Zinc-finger</keyword>
<keyword evidence="1" id="KW-0479">Metal-binding</keyword>
<dbReference type="PROSITE" id="PS51128">
    <property type="entry name" value="ZF_DKSA_2"/>
    <property type="match status" value="1"/>
</dbReference>
<dbReference type="NCBIfam" id="TIGR02890">
    <property type="entry name" value="bacill_yteA"/>
    <property type="match status" value="1"/>
</dbReference>
<keyword evidence="8" id="KW-1185">Reference proteome</keyword>
<evidence type="ECO:0000313" key="8">
    <source>
        <dbReference type="Proteomes" id="UP000078532"/>
    </source>
</evidence>
<comment type="caution">
    <text evidence="7">The sequence shown here is derived from an EMBL/GenBank/DDBJ whole genome shotgun (WGS) entry which is preliminary data.</text>
</comment>
<reference evidence="7 8" key="1">
    <citation type="submission" date="2016-04" db="EMBL/GenBank/DDBJ databases">
        <authorList>
            <person name="Evans L.H."/>
            <person name="Alamgir A."/>
            <person name="Owens N."/>
            <person name="Weber N.D."/>
            <person name="Virtaneva K."/>
            <person name="Barbian K."/>
            <person name="Babar A."/>
            <person name="Rosenke K."/>
        </authorList>
    </citation>
    <scope>NUCLEOTIDE SEQUENCE [LARGE SCALE GENOMIC DNA]</scope>
    <source>
        <strain evidence="7 8">LMa1</strain>
    </source>
</reference>
<dbReference type="InterPro" id="IPR037187">
    <property type="entry name" value="DnaK_N"/>
</dbReference>
<name>A0A1B7LHI5_9FIRM</name>
<sequence length="240" mass="27615">MQTAQLEDFRRRLKEEKQQQLERVKAINRDGLNTSMSDSLGELSLYDNEPADTGSELFERSKDFSLREAAKIKIRAIDEALDRIERGTYGNCEICGRPIAVERLQAVPYTTVCIHCRRDDEHEPVSSVRPIEEEVVDELYMTAFDESMDGVEYDFEDSWQDVARYSEHAGHSEAGAYYGNNELDEEDRGYVEEVENIPYEIGDDGVIYRNYRGLDDESAPRERIDTGIEHSKREADSSSY</sequence>
<feature type="region of interest" description="Disordered" evidence="5">
    <location>
        <begin position="212"/>
        <end position="240"/>
    </location>
</feature>
<evidence type="ECO:0000313" key="7">
    <source>
        <dbReference type="EMBL" id="OAT85745.1"/>
    </source>
</evidence>
<evidence type="ECO:0000256" key="1">
    <source>
        <dbReference type="ARBA" id="ARBA00022723"/>
    </source>
</evidence>
<dbReference type="InterPro" id="IPR014240">
    <property type="entry name" value="YteA"/>
</dbReference>
<dbReference type="STRING" id="1838280.A6M21_04400"/>
<dbReference type="EMBL" id="LYVF01000047">
    <property type="protein sequence ID" value="OAT85745.1"/>
    <property type="molecule type" value="Genomic_DNA"/>
</dbReference>
<dbReference type="OrthoDB" id="9811543at2"/>
<dbReference type="PANTHER" id="PTHR33823">
    <property type="entry name" value="RNA POLYMERASE-BINDING TRANSCRIPTION FACTOR DKSA-RELATED"/>
    <property type="match status" value="1"/>
</dbReference>
<dbReference type="Proteomes" id="UP000078532">
    <property type="component" value="Unassembled WGS sequence"/>
</dbReference>
<organism evidence="7 8">
    <name type="scientific">Desulfotomaculum copahuensis</name>
    <dbReference type="NCBI Taxonomy" id="1838280"/>
    <lineage>
        <taxon>Bacteria</taxon>
        <taxon>Bacillati</taxon>
        <taxon>Bacillota</taxon>
        <taxon>Clostridia</taxon>
        <taxon>Eubacteriales</taxon>
        <taxon>Desulfotomaculaceae</taxon>
        <taxon>Desulfotomaculum</taxon>
    </lineage>
</organism>
<dbReference type="InterPro" id="IPR020458">
    <property type="entry name" value="Znf_DskA_TraR_CS"/>
</dbReference>
<keyword evidence="3" id="KW-0862">Zinc</keyword>
<feature type="zinc finger region" description="dksA C4-type" evidence="4">
    <location>
        <begin position="92"/>
        <end position="116"/>
    </location>
</feature>
<evidence type="ECO:0000256" key="4">
    <source>
        <dbReference type="PROSITE-ProRule" id="PRU00510"/>
    </source>
</evidence>
<dbReference type="AlphaFoldDB" id="A0A1B7LHI5"/>
<evidence type="ECO:0000259" key="6">
    <source>
        <dbReference type="Pfam" id="PF01258"/>
    </source>
</evidence>
<dbReference type="SUPFAM" id="SSF57716">
    <property type="entry name" value="Glucocorticoid receptor-like (DNA-binding domain)"/>
    <property type="match status" value="1"/>
</dbReference>